<dbReference type="InterPro" id="IPR027417">
    <property type="entry name" value="P-loop_NTPase"/>
</dbReference>
<protein>
    <recommendedName>
        <fullName evidence="2">NrS-1 polymerase-like helicase domain-containing protein</fullName>
    </recommendedName>
</protein>
<sequence>MTTENKKDQGLDFNDIHCRHGLGEVRRQWDQFMSRVQAGADNVIVFPHPSQAEAAPVADAPPIDNIPPEYSESEPAESPAPSVVAEAREITFEDALKRFALISGTTKVWDEHLHRELKAAAFRAEVGPKVCKEFMDSTEKRKVLELDVKRFIAARQAAHKGAGGVGEMLERFTYLEVSDTAWDAKRRTLERLQDIRHAYPDSYDIWYKHPDRRMVDKENLVFDPSRQVDPDTHINMFRGLPLKPKRDDKKCRHIRHLLWQLCNEDNEVWEWLIRWLAYPLQHLGSKMASAVLMHSSVHGSGKSLFFDVVMRAVYGEYSRTLGQQQMEGQYTDWMSNLLYGVFEEIFSRSSKYSHQGSLKQMITGKTVRIEKKFVSGWEEANYMNAVFLSNEILPFPVEGSDRRFLVVWPEKKLSEELKKAVPAELEHGGAEAFYAWLLAVDLGDFHPHTEPPVTAAKQSLIDFGLPSWERFLKEWKAEELDVPYCSCLTNDLFVAYAMWCKESYAGSPLRRDKFLENAARELDRKPNRYYDSPGGFGKPPKKSVTGTFFFVHEQPHDKTQHEWLSECVKYFRDHIGAFAEVTP</sequence>
<gene>
    <name evidence="3" type="ORF">JF535_13285</name>
</gene>
<dbReference type="Pfam" id="PF19263">
    <property type="entry name" value="DUF5906"/>
    <property type="match status" value="1"/>
</dbReference>
<feature type="domain" description="NrS-1 polymerase-like helicase" evidence="2">
    <location>
        <begin position="294"/>
        <end position="403"/>
    </location>
</feature>
<reference evidence="3 4" key="1">
    <citation type="submission" date="2020-12" db="EMBL/GenBank/DDBJ databases">
        <title>Oil enriched cultivation method for isolating marine PHA-producing bacteria.</title>
        <authorList>
            <person name="Zheng W."/>
            <person name="Yu S."/>
            <person name="Huang Y."/>
        </authorList>
    </citation>
    <scope>NUCLEOTIDE SEQUENCE [LARGE SCALE GENOMIC DNA]</scope>
    <source>
        <strain evidence="3 4">SN0-2</strain>
    </source>
</reference>
<keyword evidence="4" id="KW-1185">Reference proteome</keyword>
<evidence type="ECO:0000313" key="3">
    <source>
        <dbReference type="EMBL" id="MBN8431825.1"/>
    </source>
</evidence>
<organism evidence="3 4">
    <name type="scientific">Microbulbifer salipaludis</name>
    <dbReference type="NCBI Taxonomy" id="187980"/>
    <lineage>
        <taxon>Bacteria</taxon>
        <taxon>Pseudomonadati</taxon>
        <taxon>Pseudomonadota</taxon>
        <taxon>Gammaproteobacteria</taxon>
        <taxon>Cellvibrionales</taxon>
        <taxon>Microbulbiferaceae</taxon>
        <taxon>Microbulbifer</taxon>
    </lineage>
</organism>
<evidence type="ECO:0000256" key="1">
    <source>
        <dbReference type="SAM" id="MobiDB-lite"/>
    </source>
</evidence>
<dbReference type="Gene3D" id="3.40.50.300">
    <property type="entry name" value="P-loop containing nucleotide triphosphate hydrolases"/>
    <property type="match status" value="1"/>
</dbReference>
<dbReference type="InterPro" id="IPR045455">
    <property type="entry name" value="NrS-1_pol-like_helicase"/>
</dbReference>
<dbReference type="EMBL" id="JAEKJR010000002">
    <property type="protein sequence ID" value="MBN8431825.1"/>
    <property type="molecule type" value="Genomic_DNA"/>
</dbReference>
<dbReference type="RefSeq" id="WP_207002936.1">
    <property type="nucleotide sequence ID" value="NZ_JAEKJR010000002.1"/>
</dbReference>
<feature type="region of interest" description="Disordered" evidence="1">
    <location>
        <begin position="53"/>
        <end position="80"/>
    </location>
</feature>
<evidence type="ECO:0000259" key="2">
    <source>
        <dbReference type="Pfam" id="PF19263"/>
    </source>
</evidence>
<dbReference type="Proteomes" id="UP000664293">
    <property type="component" value="Unassembled WGS sequence"/>
</dbReference>
<proteinExistence type="predicted"/>
<accession>A0ABS3E939</accession>
<evidence type="ECO:0000313" key="4">
    <source>
        <dbReference type="Proteomes" id="UP000664293"/>
    </source>
</evidence>
<name>A0ABS3E939_9GAMM</name>
<comment type="caution">
    <text evidence="3">The sequence shown here is derived from an EMBL/GenBank/DDBJ whole genome shotgun (WGS) entry which is preliminary data.</text>
</comment>